<dbReference type="GO" id="GO:0005975">
    <property type="term" value="P:carbohydrate metabolic process"/>
    <property type="evidence" value="ECO:0007669"/>
    <property type="project" value="UniProtKB-UniRule"/>
</dbReference>
<comment type="pathway">
    <text evidence="2">Carbohydrate degradation; pentose phosphate pathway; D-ribulose 5-phosphate from D-glucose 6-phosphate (oxidative stage): step 2/3.</text>
</comment>
<keyword evidence="2" id="KW-0378">Hydrolase</keyword>
<comment type="similarity">
    <text evidence="1 2">Belongs to the glucosamine/galactosamine-6-phosphate isomerase family. 6-phosphogluconolactonase subfamily.</text>
</comment>
<dbReference type="GO" id="GO:0017057">
    <property type="term" value="F:6-phosphogluconolactonase activity"/>
    <property type="evidence" value="ECO:0007669"/>
    <property type="project" value="UniProtKB-UniRule"/>
</dbReference>
<dbReference type="SUPFAM" id="SSF100950">
    <property type="entry name" value="NagB/RpiA/CoA transferase-like"/>
    <property type="match status" value="1"/>
</dbReference>
<comment type="function">
    <text evidence="2">Hydrolysis of 6-phosphogluconolactone to 6-phosphogluconate.</text>
</comment>
<organism evidence="5 6">
    <name type="scientific">Caenorhabditis japonica</name>
    <dbReference type="NCBI Taxonomy" id="281687"/>
    <lineage>
        <taxon>Eukaryota</taxon>
        <taxon>Metazoa</taxon>
        <taxon>Ecdysozoa</taxon>
        <taxon>Nematoda</taxon>
        <taxon>Chromadorea</taxon>
        <taxon>Rhabditida</taxon>
        <taxon>Rhabditina</taxon>
        <taxon>Rhabditomorpha</taxon>
        <taxon>Rhabditoidea</taxon>
        <taxon>Rhabditidae</taxon>
        <taxon>Peloderinae</taxon>
        <taxon>Caenorhabditis</taxon>
    </lineage>
</organism>
<protein>
    <recommendedName>
        <fullName evidence="2">6-phosphogluconolactonase</fullName>
        <shortName evidence="2">6PGL</shortName>
        <ecNumber evidence="2">3.1.1.31</ecNumber>
    </recommendedName>
</protein>
<name>A0A8R1HJ97_CAEJA</name>
<evidence type="ECO:0000313" key="6">
    <source>
        <dbReference type="Proteomes" id="UP000005237"/>
    </source>
</evidence>
<dbReference type="GO" id="GO:0005634">
    <property type="term" value="C:nucleus"/>
    <property type="evidence" value="ECO:0007669"/>
    <property type="project" value="EnsemblMetazoa"/>
</dbReference>
<comment type="catalytic activity">
    <reaction evidence="2">
        <text>6-phospho-D-glucono-1,5-lactone + H2O = 6-phospho-D-gluconate + H(+)</text>
        <dbReference type="Rhea" id="RHEA:12556"/>
        <dbReference type="ChEBI" id="CHEBI:15377"/>
        <dbReference type="ChEBI" id="CHEBI:15378"/>
        <dbReference type="ChEBI" id="CHEBI:57955"/>
        <dbReference type="ChEBI" id="CHEBI:58759"/>
        <dbReference type="EC" id="3.1.1.31"/>
    </reaction>
</comment>
<dbReference type="InterPro" id="IPR005900">
    <property type="entry name" value="6-phosphogluconolactonase_DevB"/>
</dbReference>
<keyword evidence="6" id="KW-1185">Reference proteome</keyword>
<feature type="region of interest" description="Disordered" evidence="3">
    <location>
        <begin position="243"/>
        <end position="262"/>
    </location>
</feature>
<dbReference type="NCBIfam" id="TIGR01198">
    <property type="entry name" value="pgl"/>
    <property type="match status" value="1"/>
</dbReference>
<dbReference type="PANTHER" id="PTHR11054:SF0">
    <property type="entry name" value="6-PHOSPHOGLUCONOLACTONASE"/>
    <property type="match status" value="1"/>
</dbReference>
<dbReference type="AlphaFoldDB" id="A0A8R1HJ97"/>
<dbReference type="Proteomes" id="UP000005237">
    <property type="component" value="Unassembled WGS sequence"/>
</dbReference>
<dbReference type="Pfam" id="PF01182">
    <property type="entry name" value="Glucosamine_iso"/>
    <property type="match status" value="1"/>
</dbReference>
<reference evidence="5" key="2">
    <citation type="submission" date="2022-06" db="UniProtKB">
        <authorList>
            <consortium name="EnsemblMetazoa"/>
        </authorList>
    </citation>
    <scope>IDENTIFICATION</scope>
    <source>
        <strain evidence="5">DF5081</strain>
    </source>
</reference>
<proteinExistence type="inferred from homology"/>
<sequence>MKPKIYVANNNAELIENVRTYLAERLNYLLEQNGTIGIGVSGGSMPKIFTEAILSIPNLNWKRIRIFMVDERNVDVSNPDSNQAEYTRLFPEELKDVIVPVPIFEKDLRRTAQAYELNLRKYLLPELYNNVPRFDLLFLGVGPDGHTASIFPGKERLEKITDMNWVSALDDSPKPPPSRVTLTLNTINHAKNVSFIIQGEGKAEVVRGILHKDQKYPSSYVRPINDKLVFFLDKGSASTISLDLDDVGSTPEPESPPPSFEE</sequence>
<feature type="compositionally biased region" description="Pro residues" evidence="3">
    <location>
        <begin position="253"/>
        <end position="262"/>
    </location>
</feature>
<evidence type="ECO:0000259" key="4">
    <source>
        <dbReference type="Pfam" id="PF01182"/>
    </source>
</evidence>
<dbReference type="EC" id="3.1.1.31" evidence="2"/>
<dbReference type="Gene3D" id="3.40.50.1360">
    <property type="match status" value="1"/>
</dbReference>
<dbReference type="OMA" id="YQLFEFE"/>
<evidence type="ECO:0000256" key="1">
    <source>
        <dbReference type="ARBA" id="ARBA00010662"/>
    </source>
</evidence>
<dbReference type="GO" id="GO:0006098">
    <property type="term" value="P:pentose-phosphate shunt"/>
    <property type="evidence" value="ECO:0007669"/>
    <property type="project" value="InterPro"/>
</dbReference>
<dbReference type="InterPro" id="IPR039104">
    <property type="entry name" value="6PGL"/>
</dbReference>
<feature type="domain" description="Glucosamine/galactosamine-6-phosphate isomerase" evidence="4">
    <location>
        <begin position="10"/>
        <end position="229"/>
    </location>
</feature>
<dbReference type="InterPro" id="IPR006148">
    <property type="entry name" value="Glc/Gal-6P_isomerase"/>
</dbReference>
<evidence type="ECO:0000256" key="2">
    <source>
        <dbReference type="RuleBase" id="RU365095"/>
    </source>
</evidence>
<dbReference type="InterPro" id="IPR037171">
    <property type="entry name" value="NagB/RpiA_transferase-like"/>
</dbReference>
<accession>A0A8R1HJ97</accession>
<dbReference type="PANTHER" id="PTHR11054">
    <property type="entry name" value="6-PHOSPHOGLUCONOLACTONASE"/>
    <property type="match status" value="1"/>
</dbReference>
<dbReference type="EnsemblMetazoa" id="CJA00847.1">
    <property type="protein sequence ID" value="CJA00847.1"/>
    <property type="gene ID" value="WBGene00120051"/>
</dbReference>
<evidence type="ECO:0000313" key="5">
    <source>
        <dbReference type="EnsemblMetazoa" id="CJA00847.1"/>
    </source>
</evidence>
<reference evidence="6" key="1">
    <citation type="submission" date="2010-08" db="EMBL/GenBank/DDBJ databases">
        <authorList>
            <consortium name="Caenorhabditis japonica Sequencing Consortium"/>
            <person name="Wilson R.K."/>
        </authorList>
    </citation>
    <scope>NUCLEOTIDE SEQUENCE [LARGE SCALE GENOMIC DNA]</scope>
    <source>
        <strain evidence="6">DF5081</strain>
    </source>
</reference>
<dbReference type="CDD" id="cd01400">
    <property type="entry name" value="6PGL"/>
    <property type="match status" value="1"/>
</dbReference>
<evidence type="ECO:0000256" key="3">
    <source>
        <dbReference type="SAM" id="MobiDB-lite"/>
    </source>
</evidence>